<organism evidence="3 4">
    <name type="scientific">Ktedonospora formicarum</name>
    <dbReference type="NCBI Taxonomy" id="2778364"/>
    <lineage>
        <taxon>Bacteria</taxon>
        <taxon>Bacillati</taxon>
        <taxon>Chloroflexota</taxon>
        <taxon>Ktedonobacteria</taxon>
        <taxon>Ktedonobacterales</taxon>
        <taxon>Ktedonobacteraceae</taxon>
        <taxon>Ktedonospora</taxon>
    </lineage>
</organism>
<protein>
    <recommendedName>
        <fullName evidence="2">Ig-like domain-containing protein</fullName>
    </recommendedName>
</protein>
<feature type="repeat" description="WD" evidence="1">
    <location>
        <begin position="260"/>
        <end position="294"/>
    </location>
</feature>
<evidence type="ECO:0000313" key="3">
    <source>
        <dbReference type="EMBL" id="GHO50776.1"/>
    </source>
</evidence>
<dbReference type="SUPFAM" id="SSF50998">
    <property type="entry name" value="Quinoprotein alcohol dehydrogenase-like"/>
    <property type="match status" value="1"/>
</dbReference>
<dbReference type="Pfam" id="PF00400">
    <property type="entry name" value="WD40"/>
    <property type="match status" value="1"/>
</dbReference>
<dbReference type="Gene3D" id="2.130.10.10">
    <property type="entry name" value="YVTN repeat-like/Quinoprotein amine dehydrogenase"/>
    <property type="match status" value="3"/>
</dbReference>
<dbReference type="InterPro" id="IPR001680">
    <property type="entry name" value="WD40_rpt"/>
</dbReference>
<dbReference type="SMART" id="SM00320">
    <property type="entry name" value="WD40"/>
    <property type="match status" value="4"/>
</dbReference>
<dbReference type="PROSITE" id="PS50082">
    <property type="entry name" value="WD_REPEATS_2"/>
    <property type="match status" value="1"/>
</dbReference>
<dbReference type="Proteomes" id="UP000612362">
    <property type="component" value="Unassembled WGS sequence"/>
</dbReference>
<reference evidence="3" key="1">
    <citation type="submission" date="2020-10" db="EMBL/GenBank/DDBJ databases">
        <title>Taxonomic study of unclassified bacteria belonging to the class Ktedonobacteria.</title>
        <authorList>
            <person name="Yabe S."/>
            <person name="Wang C.M."/>
            <person name="Zheng Y."/>
            <person name="Sakai Y."/>
            <person name="Cavaletti L."/>
            <person name="Monciardini P."/>
            <person name="Donadio S."/>
        </authorList>
    </citation>
    <scope>NUCLEOTIDE SEQUENCE</scope>
    <source>
        <strain evidence="3">SOSP1-1</strain>
    </source>
</reference>
<dbReference type="EMBL" id="BNJF01000009">
    <property type="protein sequence ID" value="GHO50776.1"/>
    <property type="molecule type" value="Genomic_DNA"/>
</dbReference>
<dbReference type="PANTHER" id="PTHR19879">
    <property type="entry name" value="TRANSCRIPTION INITIATION FACTOR TFIID"/>
    <property type="match status" value="1"/>
</dbReference>
<dbReference type="PROSITE" id="PS50835">
    <property type="entry name" value="IG_LIKE"/>
    <property type="match status" value="1"/>
</dbReference>
<feature type="domain" description="Ig-like" evidence="2">
    <location>
        <begin position="129"/>
        <end position="223"/>
    </location>
</feature>
<gene>
    <name evidence="3" type="ORF">KSX_89390</name>
</gene>
<dbReference type="AlphaFoldDB" id="A0A8J3IB54"/>
<evidence type="ECO:0000256" key="1">
    <source>
        <dbReference type="PROSITE-ProRule" id="PRU00221"/>
    </source>
</evidence>
<name>A0A8J3IB54_9CHLR</name>
<proteinExistence type="predicted"/>
<dbReference type="PANTHER" id="PTHR19879:SF9">
    <property type="entry name" value="TRANSCRIPTION INITIATION FACTOR TFIID SUBUNIT 5"/>
    <property type="match status" value="1"/>
</dbReference>
<dbReference type="InterPro" id="IPR015943">
    <property type="entry name" value="WD40/YVTN_repeat-like_dom_sf"/>
</dbReference>
<keyword evidence="4" id="KW-1185">Reference proteome</keyword>
<comment type="caution">
    <text evidence="3">The sequence shown here is derived from an EMBL/GenBank/DDBJ whole genome shotgun (WGS) entry which is preliminary data.</text>
</comment>
<keyword evidence="1" id="KW-0853">WD repeat</keyword>
<dbReference type="InterPro" id="IPR011047">
    <property type="entry name" value="Quinoprotein_ADH-like_sf"/>
</dbReference>
<accession>A0A8J3IB54</accession>
<dbReference type="InterPro" id="IPR007110">
    <property type="entry name" value="Ig-like_dom"/>
</dbReference>
<sequence>MSWSPDGKKITAVVDFNLSPHVQTWDATTGHLLWQKAYQHTEPVPVEIIWSPNGKLLAVNTGTQTAPSGWGVSIFDGGTGHLLAFNGKLSKFPNGTSIAWSPDSTTIAATSESVSLWNVSRGMTTTIVPAIAQRQNAISWSHDGSAVAFGSHGVFRVLDVVTMTTRCTATYAPGDSNPMGSIAWSANDQSIFTESVDLMMIFNASNCTIQRASTYNTAKTTLSATVVQCSPDAKWVAFVSKEPTVRVYDVPKGIFALHFVDPTQKTVVSITWSPNSRLLASIDVGGTIMIWGLK</sequence>
<evidence type="ECO:0000313" key="4">
    <source>
        <dbReference type="Proteomes" id="UP000612362"/>
    </source>
</evidence>
<dbReference type="PROSITE" id="PS50294">
    <property type="entry name" value="WD_REPEATS_REGION"/>
    <property type="match status" value="1"/>
</dbReference>
<evidence type="ECO:0000259" key="2">
    <source>
        <dbReference type="PROSITE" id="PS50835"/>
    </source>
</evidence>